<evidence type="ECO:0000313" key="2">
    <source>
        <dbReference type="Proteomes" id="UP000325289"/>
    </source>
</evidence>
<reference evidence="1 2" key="1">
    <citation type="submission" date="2016-10" db="EMBL/GenBank/DDBJ databases">
        <authorList>
            <person name="Varghese N."/>
            <person name="Submissions S."/>
        </authorList>
    </citation>
    <scope>NUCLEOTIDE SEQUENCE [LARGE SCALE GENOMIC DNA]</scope>
    <source>
        <strain evidence="2">YIM D21,KCTC 23444,ACCC 10710</strain>
    </source>
</reference>
<organism evidence="1 2">
    <name type="scientific">Roseivivax sediminis</name>
    <dbReference type="NCBI Taxonomy" id="936889"/>
    <lineage>
        <taxon>Bacteria</taxon>
        <taxon>Pseudomonadati</taxon>
        <taxon>Pseudomonadota</taxon>
        <taxon>Alphaproteobacteria</taxon>
        <taxon>Rhodobacterales</taxon>
        <taxon>Roseobacteraceae</taxon>
        <taxon>Roseivivax</taxon>
    </lineage>
</organism>
<proteinExistence type="predicted"/>
<name>A0A1I1U5I5_9RHOB</name>
<dbReference type="AlphaFoldDB" id="A0A1I1U5I5"/>
<sequence>MRRIAGHFGEWLQGRSAEGPLALVTVACDALAVTAERLSDGPLSLDQVPQFLTDPQAARMLEALGKPSGRYRLRADMPPGGGAGASTAALLALAGDGAPDALARACLSVEEASDPLMHARPDSLLWAPREARILRRLPPPPRAEIVGGFFGPPVRTDAADCAFPDVSDLIAAWEAGPDLATAAGIAATSAARTTALRGPHDDPSEALARETGALGHLRAHTGSARGLIFAPGTVPAGAEAALTRAGFTGVIRFETGGAA</sequence>
<gene>
    <name evidence="1" type="ORF">SAMN04515678_10264</name>
</gene>
<evidence type="ECO:0000313" key="1">
    <source>
        <dbReference type="EMBL" id="SFD63973.1"/>
    </source>
</evidence>
<dbReference type="Proteomes" id="UP000325289">
    <property type="component" value="Unassembled WGS sequence"/>
</dbReference>
<keyword evidence="2" id="KW-1185">Reference proteome</keyword>
<protein>
    <submittedName>
        <fullName evidence="1">Protein involved in propanediol utilization</fullName>
    </submittedName>
</protein>
<dbReference type="RefSeq" id="WP_188129583.1">
    <property type="nucleotide sequence ID" value="NZ_FOMS01000002.1"/>
</dbReference>
<dbReference type="EMBL" id="FOMS01000002">
    <property type="protein sequence ID" value="SFD63973.1"/>
    <property type="molecule type" value="Genomic_DNA"/>
</dbReference>
<accession>A0A1I1U5I5</accession>